<dbReference type="EMBL" id="ML978124">
    <property type="protein sequence ID" value="KAF2100895.1"/>
    <property type="molecule type" value="Genomic_DNA"/>
</dbReference>
<comment type="similarity">
    <text evidence="1">Belongs to the metallo-dependent hydrolases superfamily.</text>
</comment>
<evidence type="ECO:0000259" key="2">
    <source>
        <dbReference type="Pfam" id="PF04909"/>
    </source>
</evidence>
<dbReference type="PANTHER" id="PTHR43569">
    <property type="entry name" value="AMIDOHYDROLASE"/>
    <property type="match status" value="1"/>
</dbReference>
<dbReference type="InterPro" id="IPR032466">
    <property type="entry name" value="Metal_Hydrolase"/>
</dbReference>
<dbReference type="PANTHER" id="PTHR43569:SF2">
    <property type="entry name" value="AMIDOHYDROLASE-RELATED DOMAIN-CONTAINING PROTEIN"/>
    <property type="match status" value="1"/>
</dbReference>
<dbReference type="InterPro" id="IPR006680">
    <property type="entry name" value="Amidohydro-rel"/>
</dbReference>
<accession>A0A9P4IG06</accession>
<evidence type="ECO:0000313" key="3">
    <source>
        <dbReference type="EMBL" id="KAF2100895.1"/>
    </source>
</evidence>
<dbReference type="Gene3D" id="3.20.20.140">
    <property type="entry name" value="Metal-dependent hydrolases"/>
    <property type="match status" value="1"/>
</dbReference>
<reference evidence="3" key="1">
    <citation type="journal article" date="2020" name="Stud. Mycol.">
        <title>101 Dothideomycetes genomes: a test case for predicting lifestyles and emergence of pathogens.</title>
        <authorList>
            <person name="Haridas S."/>
            <person name="Albert R."/>
            <person name="Binder M."/>
            <person name="Bloem J."/>
            <person name="Labutti K."/>
            <person name="Salamov A."/>
            <person name="Andreopoulos B."/>
            <person name="Baker S."/>
            <person name="Barry K."/>
            <person name="Bills G."/>
            <person name="Bluhm B."/>
            <person name="Cannon C."/>
            <person name="Castanera R."/>
            <person name="Culley D."/>
            <person name="Daum C."/>
            <person name="Ezra D."/>
            <person name="Gonzalez J."/>
            <person name="Henrissat B."/>
            <person name="Kuo A."/>
            <person name="Liang C."/>
            <person name="Lipzen A."/>
            <person name="Lutzoni F."/>
            <person name="Magnuson J."/>
            <person name="Mondo S."/>
            <person name="Nolan M."/>
            <person name="Ohm R."/>
            <person name="Pangilinan J."/>
            <person name="Park H.-J."/>
            <person name="Ramirez L."/>
            <person name="Alfaro M."/>
            <person name="Sun H."/>
            <person name="Tritt A."/>
            <person name="Yoshinaga Y."/>
            <person name="Zwiers L.-H."/>
            <person name="Turgeon B."/>
            <person name="Goodwin S."/>
            <person name="Spatafora J."/>
            <person name="Crous P."/>
            <person name="Grigoriev I."/>
        </authorList>
    </citation>
    <scope>NUCLEOTIDE SEQUENCE</scope>
    <source>
        <strain evidence="3">CBS 133067</strain>
    </source>
</reference>
<organism evidence="3 4">
    <name type="scientific">Rhizodiscina lignyota</name>
    <dbReference type="NCBI Taxonomy" id="1504668"/>
    <lineage>
        <taxon>Eukaryota</taxon>
        <taxon>Fungi</taxon>
        <taxon>Dikarya</taxon>
        <taxon>Ascomycota</taxon>
        <taxon>Pezizomycotina</taxon>
        <taxon>Dothideomycetes</taxon>
        <taxon>Pleosporomycetidae</taxon>
        <taxon>Aulographales</taxon>
        <taxon>Rhizodiscinaceae</taxon>
        <taxon>Rhizodiscina</taxon>
    </lineage>
</organism>
<keyword evidence="4" id="KW-1185">Reference proteome</keyword>
<name>A0A9P4IG06_9PEZI</name>
<dbReference type="OrthoDB" id="2135488at2759"/>
<gene>
    <name evidence="3" type="ORF">NA57DRAFT_35937</name>
</gene>
<dbReference type="Proteomes" id="UP000799772">
    <property type="component" value="Unassembled WGS sequence"/>
</dbReference>
<evidence type="ECO:0000256" key="1">
    <source>
        <dbReference type="ARBA" id="ARBA00038310"/>
    </source>
</evidence>
<dbReference type="SUPFAM" id="SSF51556">
    <property type="entry name" value="Metallo-dependent hydrolases"/>
    <property type="match status" value="1"/>
</dbReference>
<feature type="domain" description="Amidohydrolase-related" evidence="2">
    <location>
        <begin position="237"/>
        <end position="356"/>
    </location>
</feature>
<proteinExistence type="inferred from homology"/>
<dbReference type="InterPro" id="IPR052350">
    <property type="entry name" value="Metallo-dep_Lactonases"/>
</dbReference>
<comment type="caution">
    <text evidence="3">The sequence shown here is derived from an EMBL/GenBank/DDBJ whole genome shotgun (WGS) entry which is preliminary data.</text>
</comment>
<sequence>MPPRRIIDSHIHLWPHSAASPSGHSWMEPGALLTRQFSIGDYIAANKHDPALEGFVYVETDRKLNPFRSEDQNFEWASETFEEVKWLKRIVEGTPLEGEGFTKEQGDLMKGAVIWAPVDHGLDVFKRYIQMARDVAGDKTWKRVKGIRFLLQGIHDETKFKQLVLSAGFADVLRYLPQTEERLSFDVGVDATRAGVWQLEVATDAIESLRAAGESGKNTVFILSEFCEKPFRNTSLTESDHMWASCIERLSKDPNVYMKLSGGFSEMQKQEASNPWPSSKVADTMRPWLDRLFKCFSPDKVMFGSDWPVCNVGGPGIEHAWSSWKVAVNKILENYHLTDEQQAQIWHGTALEAYRL</sequence>
<dbReference type="AlphaFoldDB" id="A0A9P4IG06"/>
<evidence type="ECO:0000313" key="4">
    <source>
        <dbReference type="Proteomes" id="UP000799772"/>
    </source>
</evidence>
<dbReference type="GO" id="GO:0016787">
    <property type="term" value="F:hydrolase activity"/>
    <property type="evidence" value="ECO:0007669"/>
    <property type="project" value="InterPro"/>
</dbReference>
<dbReference type="Pfam" id="PF04909">
    <property type="entry name" value="Amidohydro_2"/>
    <property type="match status" value="1"/>
</dbReference>
<protein>
    <recommendedName>
        <fullName evidence="2">Amidohydrolase-related domain-containing protein</fullName>
    </recommendedName>
</protein>